<feature type="transmembrane region" description="Helical" evidence="1">
    <location>
        <begin position="81"/>
        <end position="102"/>
    </location>
</feature>
<evidence type="ECO:0000313" key="3">
    <source>
        <dbReference type="Proteomes" id="UP001286313"/>
    </source>
</evidence>
<dbReference type="Proteomes" id="UP001286313">
    <property type="component" value="Unassembled WGS sequence"/>
</dbReference>
<proteinExistence type="predicted"/>
<dbReference type="AlphaFoldDB" id="A0AAE1FDL2"/>
<keyword evidence="1" id="KW-0472">Membrane</keyword>
<comment type="caution">
    <text evidence="2">The sequence shown here is derived from an EMBL/GenBank/DDBJ whole genome shotgun (WGS) entry which is preliminary data.</text>
</comment>
<evidence type="ECO:0000256" key="1">
    <source>
        <dbReference type="SAM" id="Phobius"/>
    </source>
</evidence>
<protein>
    <submittedName>
        <fullName evidence="2">Uncharacterized protein</fullName>
    </submittedName>
</protein>
<gene>
    <name evidence="2" type="ORF">Pcinc_023073</name>
</gene>
<keyword evidence="1" id="KW-0812">Transmembrane</keyword>
<name>A0AAE1FDL2_PETCI</name>
<keyword evidence="1" id="KW-1133">Transmembrane helix</keyword>
<evidence type="ECO:0000313" key="2">
    <source>
        <dbReference type="EMBL" id="KAK3871801.1"/>
    </source>
</evidence>
<keyword evidence="3" id="KW-1185">Reference proteome</keyword>
<feature type="transmembrane region" description="Helical" evidence="1">
    <location>
        <begin position="54"/>
        <end position="75"/>
    </location>
</feature>
<sequence length="154" mass="16640">MLSLLVGNTCYYICYSRHQRSCIHTHTVTQSVSQSLSLSCLTVTACNCLSTCKLLVYLSVYLSTCLQLSIIQAVMASKTYLTKPLLLLLLLLLTMTVSFTIVRGAKIDPTQIHQFQDGPKIPMAGGTDAVKPGVGALISGPVNGTTPRTCIWPC</sequence>
<reference evidence="2" key="1">
    <citation type="submission" date="2023-10" db="EMBL/GenBank/DDBJ databases">
        <title>Genome assemblies of two species of porcelain crab, Petrolisthes cinctipes and Petrolisthes manimaculis (Anomura: Porcellanidae).</title>
        <authorList>
            <person name="Angst P."/>
        </authorList>
    </citation>
    <scope>NUCLEOTIDE SEQUENCE</scope>
    <source>
        <strain evidence="2">PB745_01</strain>
        <tissue evidence="2">Gill</tissue>
    </source>
</reference>
<dbReference type="EMBL" id="JAWQEG010002466">
    <property type="protein sequence ID" value="KAK3871801.1"/>
    <property type="molecule type" value="Genomic_DNA"/>
</dbReference>
<accession>A0AAE1FDL2</accession>
<organism evidence="2 3">
    <name type="scientific">Petrolisthes cinctipes</name>
    <name type="common">Flat porcelain crab</name>
    <dbReference type="NCBI Taxonomy" id="88211"/>
    <lineage>
        <taxon>Eukaryota</taxon>
        <taxon>Metazoa</taxon>
        <taxon>Ecdysozoa</taxon>
        <taxon>Arthropoda</taxon>
        <taxon>Crustacea</taxon>
        <taxon>Multicrustacea</taxon>
        <taxon>Malacostraca</taxon>
        <taxon>Eumalacostraca</taxon>
        <taxon>Eucarida</taxon>
        <taxon>Decapoda</taxon>
        <taxon>Pleocyemata</taxon>
        <taxon>Anomura</taxon>
        <taxon>Galatheoidea</taxon>
        <taxon>Porcellanidae</taxon>
        <taxon>Petrolisthes</taxon>
    </lineage>
</organism>